<accession>A0A2S5ZY14</accession>
<keyword evidence="2" id="KW-1185">Reference proteome</keyword>
<dbReference type="EMBL" id="PSZD01000026">
    <property type="protein sequence ID" value="PPJ22991.1"/>
    <property type="molecule type" value="Genomic_DNA"/>
</dbReference>
<gene>
    <name evidence="1" type="ORF">C5F51_29435</name>
</gene>
<organism evidence="1 2">
    <name type="scientific">Nocardia nova</name>
    <dbReference type="NCBI Taxonomy" id="37330"/>
    <lineage>
        <taxon>Bacteria</taxon>
        <taxon>Bacillati</taxon>
        <taxon>Actinomycetota</taxon>
        <taxon>Actinomycetes</taxon>
        <taxon>Mycobacteriales</taxon>
        <taxon>Nocardiaceae</taxon>
        <taxon>Nocardia</taxon>
    </lineage>
</organism>
<comment type="caution">
    <text evidence="1">The sequence shown here is derived from an EMBL/GenBank/DDBJ whole genome shotgun (WGS) entry which is preliminary data.</text>
</comment>
<sequence>MQRSTAMDISETAPDIPTRRITVYFGGTGPDGDMVLEYAATRAEAWEFAAAAVHSGLAVTVDGMVRPGLRPLPCRRLWH</sequence>
<reference evidence="1 2" key="1">
    <citation type="submission" date="2018-02" db="EMBL/GenBank/DDBJ databases">
        <title>8 Nocardia nova and 1 Nocardia cyriacigeorgica strain used for evolution to TMP-SMX.</title>
        <authorList>
            <person name="Mehta H."/>
            <person name="Weng J."/>
            <person name="Shamoo Y."/>
        </authorList>
    </citation>
    <scope>NUCLEOTIDE SEQUENCE [LARGE SCALE GENOMIC DNA]</scope>
    <source>
        <strain evidence="1 2">BAA2227</strain>
    </source>
</reference>
<dbReference type="Proteomes" id="UP000238356">
    <property type="component" value="Unassembled WGS sequence"/>
</dbReference>
<protein>
    <submittedName>
        <fullName evidence="1">Uncharacterized protein</fullName>
    </submittedName>
</protein>
<dbReference type="AlphaFoldDB" id="A0A2S5ZY14"/>
<name>A0A2S5ZY14_9NOCA</name>
<evidence type="ECO:0000313" key="2">
    <source>
        <dbReference type="Proteomes" id="UP000238356"/>
    </source>
</evidence>
<evidence type="ECO:0000313" key="1">
    <source>
        <dbReference type="EMBL" id="PPJ22991.1"/>
    </source>
</evidence>
<proteinExistence type="predicted"/>